<dbReference type="STRING" id="264951.A0A443I691"/>
<proteinExistence type="predicted"/>
<sequence length="281" mass="31474">MVNADSSALSSSKKLKGTAVNKLTGDFFTTALIRIWESLRWLRDATLARCSNKRKQQGSVPVLQCDLPLDFRGRALQGYHNTFYPNTHRESVHLVRPLKRMIAMVLQIDGKIYITGLEFIFDGMPNVLIGYKTPGAVIIDSNTPELVNRRMYKYPGIGFTTEISCLRGFGIHITPGGLHFMTVIQEDVTYYLGGNPPPRESQECDLRLDEVMEVTLESGVEERGKIEMAKIDGTKWFGVVAECAVGFTEILFFDFLLPEFLTGGFFDTFVTSSTLRFSSTG</sequence>
<comment type="caution">
    <text evidence="1">The sequence shown here is derived from an EMBL/GenBank/DDBJ whole genome shotgun (WGS) entry which is preliminary data.</text>
</comment>
<reference evidence="1 2" key="1">
    <citation type="journal article" date="2018" name="Front. Microbiol.">
        <title>Genomic and genetic insights into a cosmopolitan fungus, Paecilomyces variotii (Eurotiales).</title>
        <authorList>
            <person name="Urquhart A.S."/>
            <person name="Mondo S.J."/>
            <person name="Makela M.R."/>
            <person name="Hane J.K."/>
            <person name="Wiebenga A."/>
            <person name="He G."/>
            <person name="Mihaltcheva S."/>
            <person name="Pangilinan J."/>
            <person name="Lipzen A."/>
            <person name="Barry K."/>
            <person name="de Vries R.P."/>
            <person name="Grigoriev I.V."/>
            <person name="Idnurm A."/>
        </authorList>
    </citation>
    <scope>NUCLEOTIDE SEQUENCE [LARGE SCALE GENOMIC DNA]</scope>
    <source>
        <strain evidence="1 2">CBS 101075</strain>
    </source>
</reference>
<accession>A0A443I691</accession>
<dbReference type="VEuPathDB" id="FungiDB:C8Q69DRAFT_440643"/>
<keyword evidence="2" id="KW-1185">Reference proteome</keyword>
<name>A0A443I691_BYSSP</name>
<protein>
    <submittedName>
        <fullName evidence="1">Uncharacterized protein</fullName>
    </submittedName>
</protein>
<organism evidence="1 2">
    <name type="scientific">Byssochlamys spectabilis</name>
    <name type="common">Paecilomyces variotii</name>
    <dbReference type="NCBI Taxonomy" id="264951"/>
    <lineage>
        <taxon>Eukaryota</taxon>
        <taxon>Fungi</taxon>
        <taxon>Dikarya</taxon>
        <taxon>Ascomycota</taxon>
        <taxon>Pezizomycotina</taxon>
        <taxon>Eurotiomycetes</taxon>
        <taxon>Eurotiomycetidae</taxon>
        <taxon>Eurotiales</taxon>
        <taxon>Thermoascaceae</taxon>
        <taxon>Paecilomyces</taxon>
    </lineage>
</organism>
<dbReference type="RefSeq" id="XP_028489202.1">
    <property type="nucleotide sequence ID" value="XM_028628674.1"/>
</dbReference>
<dbReference type="EMBL" id="RCNU01000001">
    <property type="protein sequence ID" value="RWQ99557.1"/>
    <property type="molecule type" value="Genomic_DNA"/>
</dbReference>
<dbReference type="Proteomes" id="UP000283841">
    <property type="component" value="Unassembled WGS sequence"/>
</dbReference>
<evidence type="ECO:0000313" key="1">
    <source>
        <dbReference type="EMBL" id="RWQ99557.1"/>
    </source>
</evidence>
<gene>
    <name evidence="1" type="ORF">C8Q69DRAFT_440643</name>
</gene>
<dbReference type="AlphaFoldDB" id="A0A443I691"/>
<evidence type="ECO:0000313" key="2">
    <source>
        <dbReference type="Proteomes" id="UP000283841"/>
    </source>
</evidence>
<dbReference type="GeneID" id="39597951"/>